<keyword evidence="3" id="KW-1185">Reference proteome</keyword>
<comment type="caution">
    <text evidence="2">The sequence shown here is derived from an EMBL/GenBank/DDBJ whole genome shotgun (WGS) entry which is preliminary data.</text>
</comment>
<name>A0A423DSC1_9PSED</name>
<reference evidence="2 3" key="1">
    <citation type="submission" date="2016-10" db="EMBL/GenBank/DDBJ databases">
        <title>Comparative genome analysis of multiple Pseudomonas spp. focuses on biocontrol and plant growth promoting traits.</title>
        <authorList>
            <person name="Tao X.-Y."/>
            <person name="Taylor C.G."/>
        </authorList>
    </citation>
    <scope>NUCLEOTIDE SEQUENCE [LARGE SCALE GENOMIC DNA]</scope>
    <source>
        <strain evidence="2 3">15D11</strain>
    </source>
</reference>
<feature type="transmembrane region" description="Helical" evidence="1">
    <location>
        <begin position="32"/>
        <end position="56"/>
    </location>
</feature>
<evidence type="ECO:0000313" key="2">
    <source>
        <dbReference type="EMBL" id="ROL74638.1"/>
    </source>
</evidence>
<proteinExistence type="predicted"/>
<keyword evidence="1" id="KW-0812">Transmembrane</keyword>
<accession>A0A423DSC1</accession>
<dbReference type="RefSeq" id="WP_045193659.1">
    <property type="nucleotide sequence ID" value="NZ_CP158809.1"/>
</dbReference>
<keyword evidence="1" id="KW-1133">Transmembrane helix</keyword>
<dbReference type="Proteomes" id="UP000285286">
    <property type="component" value="Unassembled WGS sequence"/>
</dbReference>
<organism evidence="2 3">
    <name type="scientific">Pseudomonas vranovensis</name>
    <dbReference type="NCBI Taxonomy" id="321661"/>
    <lineage>
        <taxon>Bacteria</taxon>
        <taxon>Pseudomonadati</taxon>
        <taxon>Pseudomonadota</taxon>
        <taxon>Gammaproteobacteria</taxon>
        <taxon>Pseudomonadales</taxon>
        <taxon>Pseudomonadaceae</taxon>
        <taxon>Pseudomonas</taxon>
    </lineage>
</organism>
<gene>
    <name evidence="2" type="ORF">BHU25_10515</name>
</gene>
<evidence type="ECO:0000256" key="1">
    <source>
        <dbReference type="SAM" id="Phobius"/>
    </source>
</evidence>
<dbReference type="AlphaFoldDB" id="A0A423DSC1"/>
<protein>
    <submittedName>
        <fullName evidence="2">Uncharacterized protein</fullName>
    </submittedName>
</protein>
<keyword evidence="1" id="KW-0472">Membrane</keyword>
<sequence>MLVKQQVALGATCAASGHSAWVFPTFERLCGLRALCILSSLLIEITIITQISGLALRGKPTDLLTKK</sequence>
<dbReference type="EMBL" id="MOAM01000016">
    <property type="protein sequence ID" value="ROL74638.1"/>
    <property type="molecule type" value="Genomic_DNA"/>
</dbReference>
<evidence type="ECO:0000313" key="3">
    <source>
        <dbReference type="Proteomes" id="UP000285286"/>
    </source>
</evidence>